<gene>
    <name evidence="1" type="ORF">E6C27_scaffold157G00540</name>
</gene>
<dbReference type="AlphaFoldDB" id="A0A5A7TXJ2"/>
<reference evidence="1 2" key="1">
    <citation type="submission" date="2019-08" db="EMBL/GenBank/DDBJ databases">
        <title>Draft genome sequences of two oriental melons (Cucumis melo L. var makuwa).</title>
        <authorList>
            <person name="Kwon S.-Y."/>
        </authorList>
    </citation>
    <scope>NUCLEOTIDE SEQUENCE [LARGE SCALE GENOMIC DNA]</scope>
    <source>
        <strain evidence="2">cv. SW 3</strain>
        <tissue evidence="1">Leaf</tissue>
    </source>
</reference>
<evidence type="ECO:0000313" key="1">
    <source>
        <dbReference type="EMBL" id="KAA0046121.1"/>
    </source>
</evidence>
<keyword evidence="1" id="KW-0808">Transferase</keyword>
<keyword evidence="1" id="KW-0548">Nucleotidyltransferase</keyword>
<sequence>MDFITHLSKVGDLEVILVNVDRSLKYAAFIPTTKLCSSELTVKLFFKHVVKLWEVPMSIGKIDMLMTLRKNGNGLQISLELT</sequence>
<keyword evidence="1" id="KW-0695">RNA-directed DNA polymerase</keyword>
<dbReference type="Proteomes" id="UP000321393">
    <property type="component" value="Unassembled WGS sequence"/>
</dbReference>
<name>A0A5A7TXJ2_CUCMM</name>
<evidence type="ECO:0000313" key="2">
    <source>
        <dbReference type="Proteomes" id="UP000321393"/>
    </source>
</evidence>
<dbReference type="OrthoDB" id="166633at2759"/>
<comment type="caution">
    <text evidence="1">The sequence shown here is derived from an EMBL/GenBank/DDBJ whole genome shotgun (WGS) entry which is preliminary data.</text>
</comment>
<accession>A0A5A7TXJ2</accession>
<dbReference type="EMBL" id="SSTE01014379">
    <property type="protein sequence ID" value="KAA0046121.1"/>
    <property type="molecule type" value="Genomic_DNA"/>
</dbReference>
<dbReference type="GO" id="GO:0003964">
    <property type="term" value="F:RNA-directed DNA polymerase activity"/>
    <property type="evidence" value="ECO:0007669"/>
    <property type="project" value="UniProtKB-KW"/>
</dbReference>
<protein>
    <submittedName>
        <fullName evidence="1">Reverse transcriptase</fullName>
    </submittedName>
</protein>
<organism evidence="1 2">
    <name type="scientific">Cucumis melo var. makuwa</name>
    <name type="common">Oriental melon</name>
    <dbReference type="NCBI Taxonomy" id="1194695"/>
    <lineage>
        <taxon>Eukaryota</taxon>
        <taxon>Viridiplantae</taxon>
        <taxon>Streptophyta</taxon>
        <taxon>Embryophyta</taxon>
        <taxon>Tracheophyta</taxon>
        <taxon>Spermatophyta</taxon>
        <taxon>Magnoliopsida</taxon>
        <taxon>eudicotyledons</taxon>
        <taxon>Gunneridae</taxon>
        <taxon>Pentapetalae</taxon>
        <taxon>rosids</taxon>
        <taxon>fabids</taxon>
        <taxon>Cucurbitales</taxon>
        <taxon>Cucurbitaceae</taxon>
        <taxon>Benincaseae</taxon>
        <taxon>Cucumis</taxon>
    </lineage>
</organism>
<proteinExistence type="predicted"/>